<dbReference type="SUPFAM" id="SSF81321">
    <property type="entry name" value="Family A G protein-coupled receptor-like"/>
    <property type="match status" value="1"/>
</dbReference>
<evidence type="ECO:0000313" key="12">
    <source>
        <dbReference type="EMBL" id="KAK8386122.1"/>
    </source>
</evidence>
<evidence type="ECO:0000256" key="1">
    <source>
        <dbReference type="ARBA" id="ARBA00004651"/>
    </source>
</evidence>
<proteinExistence type="inferred from homology"/>
<feature type="transmembrane region" description="Helical" evidence="10">
    <location>
        <begin position="223"/>
        <end position="243"/>
    </location>
</feature>
<feature type="transmembrane region" description="Helical" evidence="10">
    <location>
        <begin position="377"/>
        <end position="396"/>
    </location>
</feature>
<keyword evidence="8" id="KW-0297">G-protein coupled receptor</keyword>
<dbReference type="PANTHER" id="PTHR24241:SF190">
    <property type="entry name" value="CARDIOACCELERATORY PEPTIDE RECEPTOR-LIKE PROTEIN"/>
    <property type="match status" value="1"/>
</dbReference>
<name>A0AAW0THK0_SCYPA</name>
<accession>A0AAW0THK0</accession>
<dbReference type="GO" id="GO:0004930">
    <property type="term" value="F:G protein-coupled receptor activity"/>
    <property type="evidence" value="ECO:0007669"/>
    <property type="project" value="UniProtKB-KW"/>
</dbReference>
<evidence type="ECO:0000256" key="6">
    <source>
        <dbReference type="ARBA" id="ARBA00023136"/>
    </source>
</evidence>
<dbReference type="PRINTS" id="PR00237">
    <property type="entry name" value="GPCRRHODOPSN"/>
</dbReference>
<dbReference type="PANTHER" id="PTHR24241">
    <property type="entry name" value="NEUROPEPTIDE RECEPTOR-RELATED G-PROTEIN COUPLED RECEPTOR"/>
    <property type="match status" value="1"/>
</dbReference>
<keyword evidence="7 8" id="KW-0675">Receptor</keyword>
<dbReference type="AlphaFoldDB" id="A0AAW0THK0"/>
<dbReference type="GO" id="GO:0042277">
    <property type="term" value="F:peptide binding"/>
    <property type="evidence" value="ECO:0007669"/>
    <property type="project" value="TreeGrafter"/>
</dbReference>
<reference evidence="12 13" key="1">
    <citation type="submission" date="2023-03" db="EMBL/GenBank/DDBJ databases">
        <title>High-quality genome of Scylla paramamosain provides insights in environmental adaptation.</title>
        <authorList>
            <person name="Zhang L."/>
        </authorList>
    </citation>
    <scope>NUCLEOTIDE SEQUENCE [LARGE SCALE GENOMIC DNA]</scope>
    <source>
        <strain evidence="12">LZ_2023a</strain>
        <tissue evidence="12">Muscle</tissue>
    </source>
</reference>
<protein>
    <recommendedName>
        <fullName evidence="11">G-protein coupled receptors family 1 profile domain-containing protein</fullName>
    </recommendedName>
</protein>
<evidence type="ECO:0000256" key="8">
    <source>
        <dbReference type="RuleBase" id="RU000688"/>
    </source>
</evidence>
<evidence type="ECO:0000256" key="7">
    <source>
        <dbReference type="ARBA" id="ARBA00023170"/>
    </source>
</evidence>
<gene>
    <name evidence="12" type="ORF">O3P69_010686</name>
</gene>
<dbReference type="Gene3D" id="1.20.1070.10">
    <property type="entry name" value="Rhodopsin 7-helix transmembrane proteins"/>
    <property type="match status" value="1"/>
</dbReference>
<comment type="similarity">
    <text evidence="2 8">Belongs to the G-protein coupled receptor 1 family.</text>
</comment>
<dbReference type="GO" id="GO:0005886">
    <property type="term" value="C:plasma membrane"/>
    <property type="evidence" value="ECO:0007669"/>
    <property type="project" value="UniProtKB-SubCell"/>
</dbReference>
<evidence type="ECO:0000259" key="11">
    <source>
        <dbReference type="PROSITE" id="PS50262"/>
    </source>
</evidence>
<feature type="transmembrane region" description="Helical" evidence="10">
    <location>
        <begin position="110"/>
        <end position="132"/>
    </location>
</feature>
<feature type="domain" description="G-protein coupled receptors family 1 profile" evidence="11">
    <location>
        <begin position="123"/>
        <end position="396"/>
    </location>
</feature>
<keyword evidence="5 10" id="KW-1133">Transmembrane helix</keyword>
<comment type="subcellular location">
    <subcellularLocation>
        <location evidence="1">Cell membrane</location>
        <topology evidence="1">Multi-pass membrane protein</topology>
    </subcellularLocation>
</comment>
<comment type="caution">
    <text evidence="12">The sequence shown here is derived from an EMBL/GenBank/DDBJ whole genome shotgun (WGS) entry which is preliminary data.</text>
</comment>
<evidence type="ECO:0000313" key="13">
    <source>
        <dbReference type="Proteomes" id="UP001487740"/>
    </source>
</evidence>
<keyword evidence="13" id="KW-1185">Reference proteome</keyword>
<dbReference type="EMBL" id="JARAKH010000031">
    <property type="protein sequence ID" value="KAK8386122.1"/>
    <property type="molecule type" value="Genomic_DNA"/>
</dbReference>
<evidence type="ECO:0000256" key="4">
    <source>
        <dbReference type="ARBA" id="ARBA00022692"/>
    </source>
</evidence>
<feature type="transmembrane region" description="Helical" evidence="10">
    <location>
        <begin position="181"/>
        <end position="202"/>
    </location>
</feature>
<organism evidence="12 13">
    <name type="scientific">Scylla paramamosain</name>
    <name type="common">Mud crab</name>
    <dbReference type="NCBI Taxonomy" id="85552"/>
    <lineage>
        <taxon>Eukaryota</taxon>
        <taxon>Metazoa</taxon>
        <taxon>Ecdysozoa</taxon>
        <taxon>Arthropoda</taxon>
        <taxon>Crustacea</taxon>
        <taxon>Multicrustacea</taxon>
        <taxon>Malacostraca</taxon>
        <taxon>Eumalacostraca</taxon>
        <taxon>Eucarida</taxon>
        <taxon>Decapoda</taxon>
        <taxon>Pleocyemata</taxon>
        <taxon>Brachyura</taxon>
        <taxon>Eubrachyura</taxon>
        <taxon>Portunoidea</taxon>
        <taxon>Portunidae</taxon>
        <taxon>Portuninae</taxon>
        <taxon>Scylla</taxon>
    </lineage>
</organism>
<dbReference type="PROSITE" id="PS00237">
    <property type="entry name" value="G_PROTEIN_RECEP_F1_1"/>
    <property type="match status" value="1"/>
</dbReference>
<dbReference type="PROSITE" id="PS50262">
    <property type="entry name" value="G_PROTEIN_RECEP_F1_2"/>
    <property type="match status" value="1"/>
</dbReference>
<evidence type="ECO:0000256" key="5">
    <source>
        <dbReference type="ARBA" id="ARBA00022989"/>
    </source>
</evidence>
<keyword evidence="6 10" id="KW-0472">Membrane</keyword>
<dbReference type="InterPro" id="IPR017452">
    <property type="entry name" value="GPCR_Rhodpsn_7TM"/>
</dbReference>
<keyword evidence="8" id="KW-0807">Transducer</keyword>
<feature type="transmembrane region" description="Helical" evidence="10">
    <location>
        <begin position="144"/>
        <end position="161"/>
    </location>
</feature>
<dbReference type="GO" id="GO:0032870">
    <property type="term" value="P:cellular response to hormone stimulus"/>
    <property type="evidence" value="ECO:0007669"/>
    <property type="project" value="TreeGrafter"/>
</dbReference>
<dbReference type="Proteomes" id="UP001487740">
    <property type="component" value="Unassembled WGS sequence"/>
</dbReference>
<evidence type="ECO:0000256" key="2">
    <source>
        <dbReference type="ARBA" id="ARBA00010663"/>
    </source>
</evidence>
<feature type="transmembrane region" description="Helical" evidence="10">
    <location>
        <begin position="343"/>
        <end position="365"/>
    </location>
</feature>
<evidence type="ECO:0000256" key="3">
    <source>
        <dbReference type="ARBA" id="ARBA00022475"/>
    </source>
</evidence>
<feature type="region of interest" description="Disordered" evidence="9">
    <location>
        <begin position="1"/>
        <end position="30"/>
    </location>
</feature>
<sequence>MSVVPRTGPVTHAPQPSLGSRATMPPGMDQGEDVYADSLWEASPSPALRDSLLQPYVKQVVLSGAEYVDHTLEAEMEHGILCSNSSEVNGSASSSVHIPESLTDINMTQLIAYSLLFPLAAVGNLLVFVALFRNRHRKSRVNMMILHLSLADMIVTFVFLPTEITWHVTIEWVFGNFGCKVYKFLSAFGFYMSSMVLVCISLDRYFAVLHPLKVNDAQRRGKIMLFFAWLISAVISLPQSVIFNVQPHPNYPDFYQCVTFGFFENNNGGEMMYTVFCISFLYFIPLSIIIIAYTRIIIEISKKSRDTQHDHTQGGRYHGRLQLRRSNMSNIERARTRTLRMTFIIVMAFVWCWTPYALGTLWNFIDPKTFYDMNKHVQDILFIIAVSNSVVNPIIYGRYSISCCRGLCDQAGDFCCLCCCCCGRRRGGRHRLESLVPPPTPHSCKSNGNCQGSAANTRSTVYNSTRDRRAMGVMLQVKMRSLLRDWNRTSHKSHEGAEMATMVPLSLPSLLPLRTSPPPPTVGRPPPRCPPLETHSEEADVSSGYGSCHAHSFRSHHDPITLDHPRPPVWENHHSC</sequence>
<evidence type="ECO:0000256" key="10">
    <source>
        <dbReference type="SAM" id="Phobius"/>
    </source>
</evidence>
<feature type="region of interest" description="Disordered" evidence="9">
    <location>
        <begin position="509"/>
        <end position="546"/>
    </location>
</feature>
<feature type="compositionally biased region" description="Pro residues" evidence="9">
    <location>
        <begin position="515"/>
        <end position="530"/>
    </location>
</feature>
<dbReference type="InterPro" id="IPR000276">
    <property type="entry name" value="GPCR_Rhodpsn"/>
</dbReference>
<feature type="transmembrane region" description="Helical" evidence="10">
    <location>
        <begin position="271"/>
        <end position="293"/>
    </location>
</feature>
<dbReference type="Pfam" id="PF00001">
    <property type="entry name" value="7tm_1"/>
    <property type="match status" value="1"/>
</dbReference>
<keyword evidence="4 8" id="KW-0812">Transmembrane</keyword>
<keyword evidence="3" id="KW-1003">Cell membrane</keyword>
<evidence type="ECO:0000256" key="9">
    <source>
        <dbReference type="SAM" id="MobiDB-lite"/>
    </source>
</evidence>